<dbReference type="Proteomes" id="UP000813018">
    <property type="component" value="Unassembled WGS sequence"/>
</dbReference>
<dbReference type="Gene3D" id="3.40.630.10">
    <property type="entry name" value="Zn peptidases"/>
    <property type="match status" value="1"/>
</dbReference>
<dbReference type="InterPro" id="IPR017439">
    <property type="entry name" value="Amidohydrolase"/>
</dbReference>
<dbReference type="InterPro" id="IPR011650">
    <property type="entry name" value="Peptidase_M20_dimer"/>
</dbReference>
<dbReference type="SUPFAM" id="SSF53187">
    <property type="entry name" value="Zn-dependent exopeptidases"/>
    <property type="match status" value="1"/>
</dbReference>
<reference evidence="4 5" key="1">
    <citation type="journal article" date="2016" name="Int. J. Syst. Evol. Microbiol.">
        <title>Pontibacter aydingkolensis sp. nov., isolated from soil of a salt lake.</title>
        <authorList>
            <person name="Osman G."/>
            <person name="Zhang T."/>
            <person name="Lou K."/>
            <person name="Gao Y."/>
            <person name="Chang W."/>
            <person name="Lin Q."/>
            <person name="Yang H.M."/>
            <person name="Huo X.D."/>
            <person name="Wang N."/>
        </authorList>
    </citation>
    <scope>NUCLEOTIDE SEQUENCE [LARGE SCALE GENOMIC DNA]</scope>
    <source>
        <strain evidence="4 5">KACC 19255</strain>
    </source>
</reference>
<dbReference type="NCBIfam" id="TIGR01891">
    <property type="entry name" value="amidohydrolases"/>
    <property type="match status" value="1"/>
</dbReference>
<feature type="chain" id="PRO_5045522067" evidence="2">
    <location>
        <begin position="23"/>
        <end position="439"/>
    </location>
</feature>
<dbReference type="PANTHER" id="PTHR11014">
    <property type="entry name" value="PEPTIDASE M20 FAMILY MEMBER"/>
    <property type="match status" value="1"/>
</dbReference>
<dbReference type="InterPro" id="IPR036264">
    <property type="entry name" value="Bact_exopeptidase_dim_dom"/>
</dbReference>
<dbReference type="Pfam" id="PF07687">
    <property type="entry name" value="M20_dimer"/>
    <property type="match status" value="1"/>
</dbReference>
<protein>
    <submittedName>
        <fullName evidence="4">Amidohydrolase</fullName>
    </submittedName>
</protein>
<sequence>MNTKRVILAALGLSLLTIPAIAQDAKLLAKANTLADKIEPQVIEWRRDYHEHPELGNREVKTAEKIAAHLKKLGLEVETGVAKTGVVAILKGGKPGPVVALRADIDGLPVTERADVPFASKAKGVYNGQEVGVMHACGHDTHIAMLLGAAEVLTSMKADLKGTVKFVFQPAEEGPPAGEEGGAALMVKEGVLEKGPKPEVIFGLHINSQTEVGTLKYRPGGIMAAADVFKIKVKGKQVHGASPWNGIDPIVVSAQIINGLQTIISRQTELTENAAVITVGMIHGGVRNNIIPEEVLLEGTIRTLDKEMQKKIHDKIKLTATKIAESAGATAEVEINEAAALTYNDPALTEKMLPTLQATAGKDKVVLMNAMTGAEDFSYFQQKIPGLYLFVGGMKKGQDPATAPAHHTPDFYIDESGMKLGVKTLTNLTLNYMNSKGKK</sequence>
<dbReference type="Gene3D" id="3.30.70.360">
    <property type="match status" value="1"/>
</dbReference>
<keyword evidence="5" id="KW-1185">Reference proteome</keyword>
<dbReference type="RefSeq" id="WP_219875401.1">
    <property type="nucleotide sequence ID" value="NZ_JAHYXK010000001.1"/>
</dbReference>
<proteinExistence type="predicted"/>
<evidence type="ECO:0000313" key="4">
    <source>
        <dbReference type="EMBL" id="MBW7465515.1"/>
    </source>
</evidence>
<dbReference type="PIRSF" id="PIRSF005962">
    <property type="entry name" value="Pept_M20D_amidohydro"/>
    <property type="match status" value="1"/>
</dbReference>
<comment type="caution">
    <text evidence="4">The sequence shown here is derived from an EMBL/GenBank/DDBJ whole genome shotgun (WGS) entry which is preliminary data.</text>
</comment>
<keyword evidence="1" id="KW-0378">Hydrolase</keyword>
<evidence type="ECO:0000313" key="5">
    <source>
        <dbReference type="Proteomes" id="UP000813018"/>
    </source>
</evidence>
<keyword evidence="2" id="KW-0732">Signal</keyword>
<dbReference type="Pfam" id="PF01546">
    <property type="entry name" value="Peptidase_M20"/>
    <property type="match status" value="1"/>
</dbReference>
<feature type="domain" description="Peptidase M20 dimerisation" evidence="3">
    <location>
        <begin position="229"/>
        <end position="322"/>
    </location>
</feature>
<evidence type="ECO:0000256" key="1">
    <source>
        <dbReference type="ARBA" id="ARBA00022801"/>
    </source>
</evidence>
<evidence type="ECO:0000256" key="2">
    <source>
        <dbReference type="SAM" id="SignalP"/>
    </source>
</evidence>
<name>A0ABS7CNT9_9BACT</name>
<accession>A0ABS7CNT9</accession>
<dbReference type="InterPro" id="IPR002933">
    <property type="entry name" value="Peptidase_M20"/>
</dbReference>
<gene>
    <name evidence="4" type="ORF">K0O23_00415</name>
</gene>
<organism evidence="4 5">
    <name type="scientific">Pontibacter aydingkolensis</name>
    <dbReference type="NCBI Taxonomy" id="1911536"/>
    <lineage>
        <taxon>Bacteria</taxon>
        <taxon>Pseudomonadati</taxon>
        <taxon>Bacteroidota</taxon>
        <taxon>Cytophagia</taxon>
        <taxon>Cytophagales</taxon>
        <taxon>Hymenobacteraceae</taxon>
        <taxon>Pontibacter</taxon>
    </lineage>
</organism>
<dbReference type="SUPFAM" id="SSF55031">
    <property type="entry name" value="Bacterial exopeptidase dimerisation domain"/>
    <property type="match status" value="1"/>
</dbReference>
<dbReference type="EMBL" id="JAHYXK010000001">
    <property type="protein sequence ID" value="MBW7465515.1"/>
    <property type="molecule type" value="Genomic_DNA"/>
</dbReference>
<dbReference type="PANTHER" id="PTHR11014:SF63">
    <property type="entry name" value="METALLOPEPTIDASE, PUTATIVE (AFU_ORTHOLOGUE AFUA_6G09600)-RELATED"/>
    <property type="match status" value="1"/>
</dbReference>
<evidence type="ECO:0000259" key="3">
    <source>
        <dbReference type="Pfam" id="PF07687"/>
    </source>
</evidence>
<feature type="signal peptide" evidence="2">
    <location>
        <begin position="1"/>
        <end position="22"/>
    </location>
</feature>